<dbReference type="InterPro" id="IPR001977">
    <property type="entry name" value="Depp_CoAkinase"/>
</dbReference>
<evidence type="ECO:0000256" key="7">
    <source>
        <dbReference type="ARBA" id="ARBA00022993"/>
    </source>
</evidence>
<evidence type="ECO:0000256" key="1">
    <source>
        <dbReference type="ARBA" id="ARBA00009018"/>
    </source>
</evidence>
<sequence>MALVIGITGGIGSGKSTVANMFAEKGMDIIDADVIARQVVEPGTEGLNAIAQKFGRHILTSDGTLNRSALREHIFSHPEDKAWLNALLHPKIREAMITQTQLSDTPYCLLVVPLLVENGLQSLCERVLVVDVSEETQIARTRKRDGISDDQVKNILNAQASRTQRLAIADDIVNNDGNDEALIPQIDALHAQYLELAIQ</sequence>
<organism evidence="10 11">
    <name type="scientific">Enterovibrio nigricans DSM 22720</name>
    <dbReference type="NCBI Taxonomy" id="1121868"/>
    <lineage>
        <taxon>Bacteria</taxon>
        <taxon>Pseudomonadati</taxon>
        <taxon>Pseudomonadota</taxon>
        <taxon>Gammaproteobacteria</taxon>
        <taxon>Vibrionales</taxon>
        <taxon>Vibrionaceae</taxon>
        <taxon>Enterovibrio</taxon>
    </lineage>
</organism>
<evidence type="ECO:0000313" key="11">
    <source>
        <dbReference type="Proteomes" id="UP000190162"/>
    </source>
</evidence>
<dbReference type="EMBL" id="FUXU01000002">
    <property type="protein sequence ID" value="SKA45077.1"/>
    <property type="molecule type" value="Genomic_DNA"/>
</dbReference>
<dbReference type="PANTHER" id="PTHR10695">
    <property type="entry name" value="DEPHOSPHO-COA KINASE-RELATED"/>
    <property type="match status" value="1"/>
</dbReference>
<proteinExistence type="inferred from homology"/>
<dbReference type="Pfam" id="PF01121">
    <property type="entry name" value="CoaE"/>
    <property type="match status" value="1"/>
</dbReference>
<dbReference type="NCBIfam" id="TIGR00152">
    <property type="entry name" value="dephospho-CoA kinase"/>
    <property type="match status" value="1"/>
</dbReference>
<comment type="pathway">
    <text evidence="8">Cofactor biosynthesis; coenzyme A biosynthesis; CoA from (R)-pantothenate: step 5/5.</text>
</comment>
<dbReference type="PANTHER" id="PTHR10695:SF46">
    <property type="entry name" value="BIFUNCTIONAL COENZYME A SYNTHASE-RELATED"/>
    <property type="match status" value="1"/>
</dbReference>
<evidence type="ECO:0000256" key="4">
    <source>
        <dbReference type="ARBA" id="ARBA00022741"/>
    </source>
</evidence>
<dbReference type="GO" id="GO:0005737">
    <property type="term" value="C:cytoplasm"/>
    <property type="evidence" value="ECO:0007669"/>
    <property type="project" value="UniProtKB-SubCell"/>
</dbReference>
<feature type="binding site" evidence="8">
    <location>
        <begin position="12"/>
        <end position="17"/>
    </location>
    <ligand>
        <name>ATP</name>
        <dbReference type="ChEBI" id="CHEBI:30616"/>
    </ligand>
</feature>
<evidence type="ECO:0000256" key="2">
    <source>
        <dbReference type="ARBA" id="ARBA00022490"/>
    </source>
</evidence>
<comment type="subcellular location">
    <subcellularLocation>
        <location evidence="8">Cytoplasm</location>
    </subcellularLocation>
</comment>
<dbReference type="FunFam" id="3.40.50.300:FF:000518">
    <property type="entry name" value="Dephospho-CoA kinase"/>
    <property type="match status" value="1"/>
</dbReference>
<keyword evidence="11" id="KW-1185">Reference proteome</keyword>
<dbReference type="HAMAP" id="MF_00376">
    <property type="entry name" value="Dephospho_CoA_kinase"/>
    <property type="match status" value="1"/>
</dbReference>
<keyword evidence="7 8" id="KW-0173">Coenzyme A biosynthesis</keyword>
<comment type="function">
    <text evidence="8">Catalyzes the phosphorylation of the 3'-hydroxyl group of dephosphocoenzyme A to form coenzyme A.</text>
</comment>
<evidence type="ECO:0000256" key="5">
    <source>
        <dbReference type="ARBA" id="ARBA00022777"/>
    </source>
</evidence>
<evidence type="ECO:0000256" key="8">
    <source>
        <dbReference type="HAMAP-Rule" id="MF_00376"/>
    </source>
</evidence>
<dbReference type="PROSITE" id="PS51219">
    <property type="entry name" value="DPCK"/>
    <property type="match status" value="1"/>
</dbReference>
<evidence type="ECO:0000256" key="9">
    <source>
        <dbReference type="NCBIfam" id="TIGR00152"/>
    </source>
</evidence>
<dbReference type="OrthoDB" id="9812943at2"/>
<comment type="catalytic activity">
    <reaction evidence="8">
        <text>3'-dephospho-CoA + ATP = ADP + CoA + H(+)</text>
        <dbReference type="Rhea" id="RHEA:18245"/>
        <dbReference type="ChEBI" id="CHEBI:15378"/>
        <dbReference type="ChEBI" id="CHEBI:30616"/>
        <dbReference type="ChEBI" id="CHEBI:57287"/>
        <dbReference type="ChEBI" id="CHEBI:57328"/>
        <dbReference type="ChEBI" id="CHEBI:456216"/>
        <dbReference type="EC" id="2.7.1.24"/>
    </reaction>
</comment>
<evidence type="ECO:0000256" key="3">
    <source>
        <dbReference type="ARBA" id="ARBA00022679"/>
    </source>
</evidence>
<keyword evidence="3 8" id="KW-0808">Transferase</keyword>
<name>A0A1T4TX82_9GAMM</name>
<dbReference type="CDD" id="cd02022">
    <property type="entry name" value="DPCK"/>
    <property type="match status" value="1"/>
</dbReference>
<keyword evidence="5 8" id="KW-0418">Kinase</keyword>
<dbReference type="InterPro" id="IPR027417">
    <property type="entry name" value="P-loop_NTPase"/>
</dbReference>
<comment type="similarity">
    <text evidence="1 8">Belongs to the CoaE family.</text>
</comment>
<dbReference type="AlphaFoldDB" id="A0A1T4TX82"/>
<accession>A0A1T4TX82</accession>
<dbReference type="EC" id="2.7.1.24" evidence="8 9"/>
<dbReference type="RefSeq" id="WP_078750826.1">
    <property type="nucleotide sequence ID" value="NZ_FUXU01000002.1"/>
</dbReference>
<gene>
    <name evidence="8" type="primary">coaE</name>
    <name evidence="10" type="ORF">SAMN02745132_00277</name>
</gene>
<dbReference type="GO" id="GO:0004140">
    <property type="term" value="F:dephospho-CoA kinase activity"/>
    <property type="evidence" value="ECO:0007669"/>
    <property type="project" value="UniProtKB-UniRule"/>
</dbReference>
<protein>
    <recommendedName>
        <fullName evidence="8 9">Dephospho-CoA kinase</fullName>
        <ecNumber evidence="8 9">2.7.1.24</ecNumber>
    </recommendedName>
    <alternativeName>
        <fullName evidence="8">Dephosphocoenzyme A kinase</fullName>
    </alternativeName>
</protein>
<dbReference type="GO" id="GO:0005524">
    <property type="term" value="F:ATP binding"/>
    <property type="evidence" value="ECO:0007669"/>
    <property type="project" value="UniProtKB-UniRule"/>
</dbReference>
<dbReference type="SUPFAM" id="SSF52540">
    <property type="entry name" value="P-loop containing nucleoside triphosphate hydrolases"/>
    <property type="match status" value="1"/>
</dbReference>
<dbReference type="Proteomes" id="UP000190162">
    <property type="component" value="Unassembled WGS sequence"/>
</dbReference>
<evidence type="ECO:0000256" key="6">
    <source>
        <dbReference type="ARBA" id="ARBA00022840"/>
    </source>
</evidence>
<keyword evidence="6 8" id="KW-0067">ATP-binding</keyword>
<keyword evidence="2 8" id="KW-0963">Cytoplasm</keyword>
<dbReference type="UniPathway" id="UPA00241">
    <property type="reaction ID" value="UER00356"/>
</dbReference>
<reference evidence="11" key="1">
    <citation type="submission" date="2017-02" db="EMBL/GenBank/DDBJ databases">
        <authorList>
            <person name="Varghese N."/>
            <person name="Submissions S."/>
        </authorList>
    </citation>
    <scope>NUCLEOTIDE SEQUENCE [LARGE SCALE GENOMIC DNA]</scope>
    <source>
        <strain evidence="11">DSM 22720</strain>
    </source>
</reference>
<evidence type="ECO:0000313" key="10">
    <source>
        <dbReference type="EMBL" id="SKA45077.1"/>
    </source>
</evidence>
<dbReference type="GO" id="GO:0015937">
    <property type="term" value="P:coenzyme A biosynthetic process"/>
    <property type="evidence" value="ECO:0007669"/>
    <property type="project" value="UniProtKB-UniRule"/>
</dbReference>
<dbReference type="Gene3D" id="3.40.50.300">
    <property type="entry name" value="P-loop containing nucleotide triphosphate hydrolases"/>
    <property type="match status" value="1"/>
</dbReference>
<keyword evidence="4 8" id="KW-0547">Nucleotide-binding</keyword>